<dbReference type="EMBL" id="CP004846">
    <property type="protein sequence ID" value="AGP78727.1"/>
    <property type="molecule type" value="Genomic_DNA"/>
</dbReference>
<dbReference type="AlphaFoldDB" id="S5AF88"/>
<gene>
    <name evidence="7" type="ORF">I633_14645</name>
</gene>
<feature type="transmembrane region" description="Helical" evidence="5">
    <location>
        <begin position="217"/>
        <end position="233"/>
    </location>
</feature>
<evidence type="ECO:0000256" key="2">
    <source>
        <dbReference type="ARBA" id="ARBA00022692"/>
    </source>
</evidence>
<keyword evidence="4 5" id="KW-0472">Membrane</keyword>
<dbReference type="PANTHER" id="PTHR37422">
    <property type="entry name" value="TEICHURONIC ACID BIOSYNTHESIS PROTEIN TUAE"/>
    <property type="match status" value="1"/>
</dbReference>
<keyword evidence="2 5" id="KW-0812">Transmembrane</keyword>
<dbReference type="Pfam" id="PF04932">
    <property type="entry name" value="Wzy_C"/>
    <property type="match status" value="1"/>
</dbReference>
<organism evidence="7 8">
    <name type="scientific">Alteromonas mediterranea 615</name>
    <dbReference type="NCBI Taxonomy" id="1300253"/>
    <lineage>
        <taxon>Bacteria</taxon>
        <taxon>Pseudomonadati</taxon>
        <taxon>Pseudomonadota</taxon>
        <taxon>Gammaproteobacteria</taxon>
        <taxon>Alteromonadales</taxon>
        <taxon>Alteromonadaceae</taxon>
        <taxon>Alteromonas/Salinimonas group</taxon>
        <taxon>Alteromonas</taxon>
    </lineage>
</organism>
<evidence type="ECO:0000256" key="1">
    <source>
        <dbReference type="ARBA" id="ARBA00004141"/>
    </source>
</evidence>
<evidence type="ECO:0000313" key="8">
    <source>
        <dbReference type="Proteomes" id="UP000014909"/>
    </source>
</evidence>
<feature type="transmembrane region" description="Helical" evidence="5">
    <location>
        <begin position="106"/>
        <end position="124"/>
    </location>
</feature>
<dbReference type="PANTHER" id="PTHR37422:SF13">
    <property type="entry name" value="LIPOPOLYSACCHARIDE BIOSYNTHESIS PROTEIN PA4999-RELATED"/>
    <property type="match status" value="1"/>
</dbReference>
<evidence type="ECO:0000313" key="7">
    <source>
        <dbReference type="EMBL" id="AGP78727.1"/>
    </source>
</evidence>
<feature type="transmembrane region" description="Helical" evidence="5">
    <location>
        <begin position="43"/>
        <end position="62"/>
    </location>
</feature>
<dbReference type="InterPro" id="IPR007016">
    <property type="entry name" value="O-antigen_ligase-rel_domated"/>
</dbReference>
<dbReference type="HOGENOM" id="CLU_645023_0_0_6"/>
<feature type="transmembrane region" description="Helical" evidence="5">
    <location>
        <begin position="372"/>
        <end position="389"/>
    </location>
</feature>
<feature type="transmembrane region" description="Helical" evidence="5">
    <location>
        <begin position="195"/>
        <end position="211"/>
    </location>
</feature>
<feature type="transmembrane region" description="Helical" evidence="5">
    <location>
        <begin position="131"/>
        <end position="150"/>
    </location>
</feature>
<feature type="domain" description="O-antigen ligase-related" evidence="6">
    <location>
        <begin position="204"/>
        <end position="349"/>
    </location>
</feature>
<reference evidence="7 8" key="1">
    <citation type="journal article" date="2013" name="Genome Biol. Evol.">
        <title>Genomic Diversity of "Deep Ecotype" Alteromonas macleodii Isolates: Evidence for Pan-Mediterranean Clonal Frames.</title>
        <authorList>
            <person name="Lopez-Perez M."/>
            <person name="Gonzaga A."/>
            <person name="Rodriguez-Valera F."/>
        </authorList>
    </citation>
    <scope>NUCLEOTIDE SEQUENCE [LARGE SCALE GENOMIC DNA]</scope>
    <source>
        <strain evidence="8">'English Channel 615'</strain>
    </source>
</reference>
<accession>S5AF88</accession>
<feature type="transmembrane region" description="Helical" evidence="5">
    <location>
        <begin position="82"/>
        <end position="100"/>
    </location>
</feature>
<feature type="transmembrane region" description="Helical" evidence="5">
    <location>
        <begin position="170"/>
        <end position="188"/>
    </location>
</feature>
<evidence type="ECO:0000259" key="6">
    <source>
        <dbReference type="Pfam" id="PF04932"/>
    </source>
</evidence>
<dbReference type="GO" id="GO:0016020">
    <property type="term" value="C:membrane"/>
    <property type="evidence" value="ECO:0007669"/>
    <property type="project" value="UniProtKB-SubCell"/>
</dbReference>
<dbReference type="PATRIC" id="fig|1300253.3.peg.3057"/>
<dbReference type="InterPro" id="IPR051533">
    <property type="entry name" value="WaaL-like"/>
</dbReference>
<sequence>MPITALGFLAVFFVGCLVALKRPFVGLLLYFFVFYMHPPGKYWGAYLPELRWTFIVAIITLLSTLAHEKNKGRWIQASTSKYIIAFLTFVVVQLPFAISFNWHKEYLVLLVKIVLLYFLVVTIVNTNKRLIWVIVTNVIGAGYIGLNALQTHTRGRFENAGLPSIEDSNLLSIHLIPIVMMGAFLFLSGYFKKKGFLLFIPIAFVGNLIIMTGSRGALGGLAVAGLVALLVATKDYRKRLTLWAAAAMVAISFLSIDLIVERFEAMMVDEEGQVQEKSAASRMVIINAQIEMFKSYLIVGGGHRTTLLLSPIYVPPEYLTQTAIGGVRGSHNLTMSILADHGIVGGFLYAMIIVSALLAARRLIVNRQNEDIVRLLALGLFAGYVGVFAASQFSNSKVMEISFWLFAFITALSLNNTNDNKEKAL</sequence>
<dbReference type="Proteomes" id="UP000014909">
    <property type="component" value="Chromosome"/>
</dbReference>
<protein>
    <submittedName>
        <fullName evidence="7">O-antigen polymerase</fullName>
    </submittedName>
</protein>
<evidence type="ECO:0000256" key="4">
    <source>
        <dbReference type="ARBA" id="ARBA00023136"/>
    </source>
</evidence>
<name>S5AF88_9ALTE</name>
<keyword evidence="3 5" id="KW-1133">Transmembrane helix</keyword>
<evidence type="ECO:0000256" key="3">
    <source>
        <dbReference type="ARBA" id="ARBA00022989"/>
    </source>
</evidence>
<dbReference type="BioCyc" id="AMAC1300253:G12YX-2359-MONOMER"/>
<feature type="transmembrane region" description="Helical" evidence="5">
    <location>
        <begin position="342"/>
        <end position="360"/>
    </location>
</feature>
<feature type="transmembrane region" description="Helical" evidence="5">
    <location>
        <begin position="240"/>
        <end position="260"/>
    </location>
</feature>
<feature type="transmembrane region" description="Helical" evidence="5">
    <location>
        <begin position="401"/>
        <end position="417"/>
    </location>
</feature>
<dbReference type="KEGG" id="amh:I633_14645"/>
<comment type="subcellular location">
    <subcellularLocation>
        <location evidence="1">Membrane</location>
        <topology evidence="1">Multi-pass membrane protein</topology>
    </subcellularLocation>
</comment>
<proteinExistence type="predicted"/>
<evidence type="ECO:0000256" key="5">
    <source>
        <dbReference type="SAM" id="Phobius"/>
    </source>
</evidence>